<evidence type="ECO:0000313" key="2">
    <source>
        <dbReference type="Proteomes" id="UP000223363"/>
    </source>
</evidence>
<dbReference type="EMBL" id="MF285618">
    <property type="protein sequence ID" value="ATA65619.1"/>
    <property type="molecule type" value="Genomic_DNA"/>
</dbReference>
<proteinExistence type="predicted"/>
<evidence type="ECO:0000313" key="1">
    <source>
        <dbReference type="EMBL" id="ATA65619.1"/>
    </source>
</evidence>
<protein>
    <submittedName>
        <fullName evidence="1">Uncharacterized protein</fullName>
    </submittedName>
</protein>
<name>A0A289YZF0_9CAUD</name>
<organism evidence="1 2">
    <name type="scientific">Serratia phage vB_SmaM_ 2050HW</name>
    <dbReference type="NCBI Taxonomy" id="2024252"/>
    <lineage>
        <taxon>Viruses</taxon>
        <taxon>Duplodnaviria</taxon>
        <taxon>Heunggongvirae</taxon>
        <taxon>Uroviricota</taxon>
        <taxon>Caudoviricetes</taxon>
        <taxon>Chimalliviridae</taxon>
        <taxon>Moabitevirus</taxon>
        <taxon>Moabitevirus mv2050HW</taxon>
    </lineage>
</organism>
<dbReference type="Proteomes" id="UP000223363">
    <property type="component" value="Segment"/>
</dbReference>
<keyword evidence="2" id="KW-1185">Reference proteome</keyword>
<accession>A0A289YZF0</accession>
<reference evidence="2" key="1">
    <citation type="submission" date="2017-06" db="EMBL/GenBank/DDBJ databases">
        <authorList>
            <person name="Zhao X."/>
        </authorList>
    </citation>
    <scope>NUCLEOTIDE SEQUENCE [LARGE SCALE GENOMIC DNA]</scope>
</reference>
<gene>
    <name evidence="1" type="ORF">2050HW_00284</name>
</gene>
<sequence length="215" mass="23842">MSDTRKPTKILSMGKLVVEEQMVRVVDINLLDQNGAQRPDMEAFNPAFGFTKDPVVFQNPMAMFGCASSIEELNEAIKPHYENLPWELFELIATFSETFRISIMVSANKTITALLESNESTTLAWWVPNQGVIYTSSTDRVQAIQRRPLNPSEVLYAFSIALAQLGIGAPAVSISRTEDNEGVAVTYIDQEMAMSNPGACRISFVFPSMATEVKH</sequence>